<comment type="subcellular location">
    <subcellularLocation>
        <location evidence="2">Cytoplasm</location>
    </subcellularLocation>
</comment>
<feature type="domain" description="Disease resistance protein winged helix" evidence="13">
    <location>
        <begin position="447"/>
        <end position="517"/>
    </location>
</feature>
<keyword evidence="4" id="KW-0963">Cytoplasm</keyword>
<dbReference type="InterPro" id="IPR058922">
    <property type="entry name" value="WHD_DRP"/>
</dbReference>
<dbReference type="GO" id="GO:0051607">
    <property type="term" value="P:defense response to virus"/>
    <property type="evidence" value="ECO:0007669"/>
    <property type="project" value="UniProtKB-ARBA"/>
</dbReference>
<dbReference type="InterPro" id="IPR002182">
    <property type="entry name" value="NB-ARC"/>
</dbReference>
<dbReference type="InterPro" id="IPR044974">
    <property type="entry name" value="Disease_R_plants"/>
</dbReference>
<sequence length="952" mass="109004">MFNAVFSDRIGSAGSTGSTGNRSCVRFDPYPQTRRGQTRVAEERGEKMAHAALVSLLRTLEDSPQPMQHILSDLLEKVGCLLGILEEDSSRKSSLSIKDFEGQIRDASFEAQDIIESHISTQLELSESVSCGTLMTLDEVKGLQKMIDELASILTKIKDAKEEADQGAGNLWVAAGASRSVASNDNAQPVGLDHDLLHLKDRLTGSSSNLDIISIVGMGGIGKTTLARNLYNDPLIEDRFDTRAWVVVSQNYHVQEILMILVNSTRQDGAQVHEKSVDKLAVRLHKNLKGRRYLIVMDDVWDVKAWDVVKRFFPDDNNSSRVILTTRQSEVAIYANHRSPIHHMTLLSPESSWDLLRDTIFGQEDCPYALQEIGWNIAENCKGLPLAIVVMGGLLSKDSKEEDWKRIAQDVKSAIARNAGDQFMEILSLSYYSLPHHLRSCFLYMGVFPEDYEIFISQLIKLWVAEGFVKPLSHKSLEELAEDYLRDLINRSLVEVRRRNRNGEIKSIVIHDMLRELCLQKAQDEKFLQLMNSDHHGFPQGRNNQRRVSIQFNNFYHAVFTVVHDSYLHSLLCFRHYCTSFELVSVILSFRLLKVLDTLTIMLDELPIGIVELVHLRYIALWFGGEGRLPESIRKLWNLQTLVVYRTDLRNLKSDILYLPLNIWKMPQLRHLLFDRGVFPYPFLAEVIEKDAVVLENLQTLSDVKNFRCTKEVMEIMPNLKKLGISYVHESGTEWSYYEFNNFIYLQKLDTLKCEFSKDDGVGKRLPLKLALPLNLRKLTLQGCTISWENMTVIGSLPNLEVLKLRDFEFEGSVWEPNEGEFTKLKYLLIEESSLEQWHADYTHFPRLQHLCLSFCSMLEAIPPEFGDIASLEMIELYKCSTSVVDSAMLIQEDQQSLGNQGFRVRVNSYSDYFDSKFDTSLRKVLRAKSIRTRLLTNLAAQRFMEASRRVY</sequence>
<comment type="caution">
    <text evidence="15">The sequence shown here is derived from an EMBL/GenBank/DDBJ whole genome shotgun (WGS) entry which is preliminary data.</text>
</comment>
<reference evidence="15" key="2">
    <citation type="journal article" date="2024" name="Plant">
        <title>Genomic evolution and insights into agronomic trait innovations of Sesamum species.</title>
        <authorList>
            <person name="Miao H."/>
            <person name="Wang L."/>
            <person name="Qu L."/>
            <person name="Liu H."/>
            <person name="Sun Y."/>
            <person name="Le M."/>
            <person name="Wang Q."/>
            <person name="Wei S."/>
            <person name="Zheng Y."/>
            <person name="Lin W."/>
            <person name="Duan Y."/>
            <person name="Cao H."/>
            <person name="Xiong S."/>
            <person name="Wang X."/>
            <person name="Wei L."/>
            <person name="Li C."/>
            <person name="Ma Q."/>
            <person name="Ju M."/>
            <person name="Zhao R."/>
            <person name="Li G."/>
            <person name="Mu C."/>
            <person name="Tian Q."/>
            <person name="Mei H."/>
            <person name="Zhang T."/>
            <person name="Gao T."/>
            <person name="Zhang H."/>
        </authorList>
    </citation>
    <scope>NUCLEOTIDE SEQUENCE</scope>
    <source>
        <strain evidence="15">G01</strain>
    </source>
</reference>
<dbReference type="PRINTS" id="PR00364">
    <property type="entry name" value="DISEASERSIST"/>
</dbReference>
<dbReference type="FunFam" id="3.40.50.300:FF:001091">
    <property type="entry name" value="Probable disease resistance protein At1g61300"/>
    <property type="match status" value="1"/>
</dbReference>
<dbReference type="AlphaFoldDB" id="A0AAW2QAV7"/>
<reference evidence="15" key="1">
    <citation type="submission" date="2020-06" db="EMBL/GenBank/DDBJ databases">
        <authorList>
            <person name="Li T."/>
            <person name="Hu X."/>
            <person name="Zhang T."/>
            <person name="Song X."/>
            <person name="Zhang H."/>
            <person name="Dai N."/>
            <person name="Sheng W."/>
            <person name="Hou X."/>
            <person name="Wei L."/>
        </authorList>
    </citation>
    <scope>NUCLEOTIDE SEQUENCE</scope>
    <source>
        <strain evidence="15">G01</strain>
        <tissue evidence="15">Leaf</tissue>
    </source>
</reference>
<dbReference type="SUPFAM" id="SSF52540">
    <property type="entry name" value="P-loop containing nucleoside triphosphate hydrolases"/>
    <property type="match status" value="1"/>
</dbReference>
<feature type="domain" description="NB-ARC" evidence="12">
    <location>
        <begin position="198"/>
        <end position="365"/>
    </location>
</feature>
<evidence type="ECO:0000259" key="14">
    <source>
        <dbReference type="Pfam" id="PF23598"/>
    </source>
</evidence>
<evidence type="ECO:0000256" key="2">
    <source>
        <dbReference type="ARBA" id="ARBA00004496"/>
    </source>
</evidence>
<accession>A0AAW2QAV7</accession>
<evidence type="ECO:0000313" key="15">
    <source>
        <dbReference type="EMBL" id="KAL0364726.1"/>
    </source>
</evidence>
<dbReference type="FunFam" id="1.10.10.10:FF:000322">
    <property type="entry name" value="Probable disease resistance protein At1g63360"/>
    <property type="match status" value="1"/>
</dbReference>
<name>A0AAW2QAV7_9LAMI</name>
<evidence type="ECO:0000259" key="13">
    <source>
        <dbReference type="Pfam" id="PF23559"/>
    </source>
</evidence>
<evidence type="ECO:0000256" key="4">
    <source>
        <dbReference type="ARBA" id="ARBA00022490"/>
    </source>
</evidence>
<dbReference type="Gene3D" id="3.80.10.10">
    <property type="entry name" value="Ribonuclease Inhibitor"/>
    <property type="match status" value="1"/>
</dbReference>
<dbReference type="Pfam" id="PF00931">
    <property type="entry name" value="NB-ARC"/>
    <property type="match status" value="1"/>
</dbReference>
<keyword evidence="5" id="KW-0433">Leucine-rich repeat</keyword>
<dbReference type="Gene3D" id="1.10.10.10">
    <property type="entry name" value="Winged helix-like DNA-binding domain superfamily/Winged helix DNA-binding domain"/>
    <property type="match status" value="1"/>
</dbReference>
<dbReference type="Gene3D" id="1.10.8.430">
    <property type="entry name" value="Helical domain of apoptotic protease-activating factors"/>
    <property type="match status" value="1"/>
</dbReference>
<evidence type="ECO:0000256" key="7">
    <source>
        <dbReference type="ARBA" id="ARBA00022737"/>
    </source>
</evidence>
<evidence type="ECO:0000256" key="3">
    <source>
        <dbReference type="ARBA" id="ARBA00008894"/>
    </source>
</evidence>
<dbReference type="GO" id="GO:0009626">
    <property type="term" value="P:plant-type hypersensitive response"/>
    <property type="evidence" value="ECO:0007669"/>
    <property type="project" value="UniProtKB-KW"/>
</dbReference>
<dbReference type="EMBL" id="JACGWK010000003">
    <property type="protein sequence ID" value="KAL0364726.1"/>
    <property type="molecule type" value="Genomic_DNA"/>
</dbReference>
<evidence type="ECO:0000256" key="8">
    <source>
        <dbReference type="ARBA" id="ARBA00022741"/>
    </source>
</evidence>
<protein>
    <submittedName>
        <fullName evidence="15">Late blight resistance proteinR1A-4</fullName>
    </submittedName>
</protein>
<dbReference type="InterPro" id="IPR027417">
    <property type="entry name" value="P-loop_NTPase"/>
</dbReference>
<keyword evidence="10" id="KW-0067">ATP-binding</keyword>
<dbReference type="GO" id="GO:0043531">
    <property type="term" value="F:ADP binding"/>
    <property type="evidence" value="ECO:0007669"/>
    <property type="project" value="InterPro"/>
</dbReference>
<dbReference type="InterPro" id="IPR042197">
    <property type="entry name" value="Apaf_helical"/>
</dbReference>
<dbReference type="Pfam" id="PF23559">
    <property type="entry name" value="WHD_DRP"/>
    <property type="match status" value="1"/>
</dbReference>
<dbReference type="Gene3D" id="1.20.5.4130">
    <property type="match status" value="1"/>
</dbReference>
<evidence type="ECO:0000256" key="10">
    <source>
        <dbReference type="ARBA" id="ARBA00022840"/>
    </source>
</evidence>
<keyword evidence="8" id="KW-0547">Nucleotide-binding</keyword>
<dbReference type="Pfam" id="PF23598">
    <property type="entry name" value="LRR_14"/>
    <property type="match status" value="1"/>
</dbReference>
<evidence type="ECO:0000256" key="11">
    <source>
        <dbReference type="SAM" id="MobiDB-lite"/>
    </source>
</evidence>
<keyword evidence="7" id="KW-0677">Repeat</keyword>
<dbReference type="SUPFAM" id="SSF52058">
    <property type="entry name" value="L domain-like"/>
    <property type="match status" value="1"/>
</dbReference>
<gene>
    <name evidence="15" type="ORF">Sangu_0570200</name>
</gene>
<feature type="domain" description="Disease resistance R13L4/SHOC-2-like LRR" evidence="14">
    <location>
        <begin position="580"/>
        <end position="858"/>
    </location>
</feature>
<comment type="similarity">
    <text evidence="3">Belongs to the disease resistance NB-LRR family.</text>
</comment>
<feature type="region of interest" description="Disordered" evidence="11">
    <location>
        <begin position="1"/>
        <end position="44"/>
    </location>
</feature>
<dbReference type="PANTHER" id="PTHR23155:SF1152">
    <property type="entry name" value="AAA+ ATPASE DOMAIN-CONTAINING PROTEIN"/>
    <property type="match status" value="1"/>
</dbReference>
<proteinExistence type="inferred from homology"/>
<dbReference type="GO" id="GO:0005737">
    <property type="term" value="C:cytoplasm"/>
    <property type="evidence" value="ECO:0007669"/>
    <property type="project" value="UniProtKB-SubCell"/>
</dbReference>
<keyword evidence="6" id="KW-0381">Hypersensitive response</keyword>
<dbReference type="GO" id="GO:0005524">
    <property type="term" value="F:ATP binding"/>
    <property type="evidence" value="ECO:0007669"/>
    <property type="project" value="UniProtKB-KW"/>
</dbReference>
<feature type="compositionally biased region" description="Polar residues" evidence="11">
    <location>
        <begin position="13"/>
        <end position="22"/>
    </location>
</feature>
<dbReference type="Gene3D" id="3.40.50.300">
    <property type="entry name" value="P-loop containing nucleotide triphosphate hydrolases"/>
    <property type="match status" value="1"/>
</dbReference>
<organism evidence="15">
    <name type="scientific">Sesamum angustifolium</name>
    <dbReference type="NCBI Taxonomy" id="2727405"/>
    <lineage>
        <taxon>Eukaryota</taxon>
        <taxon>Viridiplantae</taxon>
        <taxon>Streptophyta</taxon>
        <taxon>Embryophyta</taxon>
        <taxon>Tracheophyta</taxon>
        <taxon>Spermatophyta</taxon>
        <taxon>Magnoliopsida</taxon>
        <taxon>eudicotyledons</taxon>
        <taxon>Gunneridae</taxon>
        <taxon>Pentapetalae</taxon>
        <taxon>asterids</taxon>
        <taxon>lamiids</taxon>
        <taxon>Lamiales</taxon>
        <taxon>Pedaliaceae</taxon>
        <taxon>Sesamum</taxon>
    </lineage>
</organism>
<comment type="function">
    <text evidence="1">Confers resistance to late blight (Phytophthora infestans) races carrying the avirulence gene Avr1. Resistance proteins guard the plant against pathogens that contain an appropriate avirulence protein via an indirect interaction with this avirulence protein. That triggers a defense system including the hypersensitive response, which restricts the pathogen growth.</text>
</comment>
<evidence type="ECO:0000259" key="12">
    <source>
        <dbReference type="Pfam" id="PF00931"/>
    </source>
</evidence>
<dbReference type="PANTHER" id="PTHR23155">
    <property type="entry name" value="DISEASE RESISTANCE PROTEIN RP"/>
    <property type="match status" value="1"/>
</dbReference>
<evidence type="ECO:0000256" key="1">
    <source>
        <dbReference type="ARBA" id="ARBA00002074"/>
    </source>
</evidence>
<evidence type="ECO:0000256" key="6">
    <source>
        <dbReference type="ARBA" id="ARBA00022667"/>
    </source>
</evidence>
<dbReference type="InterPro" id="IPR055414">
    <property type="entry name" value="LRR_R13L4/SHOC2-like"/>
</dbReference>
<dbReference type="InterPro" id="IPR032675">
    <property type="entry name" value="LRR_dom_sf"/>
</dbReference>
<evidence type="ECO:0000256" key="9">
    <source>
        <dbReference type="ARBA" id="ARBA00022821"/>
    </source>
</evidence>
<evidence type="ECO:0000256" key="5">
    <source>
        <dbReference type="ARBA" id="ARBA00022614"/>
    </source>
</evidence>
<dbReference type="InterPro" id="IPR036388">
    <property type="entry name" value="WH-like_DNA-bd_sf"/>
</dbReference>
<keyword evidence="9" id="KW-0611">Plant defense</keyword>